<name>C5FUL0_ARTOC</name>
<dbReference type="GeneID" id="9230890"/>
<proteinExistence type="predicted"/>
<gene>
    <name evidence="1" type="ORF">MCYG_06413</name>
</gene>
<keyword evidence="2" id="KW-1185">Reference proteome</keyword>
<evidence type="ECO:0000313" key="1">
    <source>
        <dbReference type="EMBL" id="EEQ33594.1"/>
    </source>
</evidence>
<dbReference type="VEuPathDB" id="FungiDB:MCYG_06413"/>
<dbReference type="RefSeq" id="XP_002844449.1">
    <property type="nucleotide sequence ID" value="XM_002844403.1"/>
</dbReference>
<dbReference type="eggNOG" id="ENOG502T5IN">
    <property type="taxonomic scope" value="Eukaryota"/>
</dbReference>
<protein>
    <submittedName>
        <fullName evidence="1">Uncharacterized protein</fullName>
    </submittedName>
</protein>
<organism evidence="1 2">
    <name type="scientific">Arthroderma otae (strain ATCC MYA-4605 / CBS 113480)</name>
    <name type="common">Microsporum canis</name>
    <dbReference type="NCBI Taxonomy" id="554155"/>
    <lineage>
        <taxon>Eukaryota</taxon>
        <taxon>Fungi</taxon>
        <taxon>Dikarya</taxon>
        <taxon>Ascomycota</taxon>
        <taxon>Pezizomycotina</taxon>
        <taxon>Eurotiomycetes</taxon>
        <taxon>Eurotiomycetidae</taxon>
        <taxon>Onygenales</taxon>
        <taxon>Arthrodermataceae</taxon>
        <taxon>Microsporum</taxon>
    </lineage>
</organism>
<dbReference type="OMA" id="ARWQAYW"/>
<dbReference type="AlphaFoldDB" id="C5FUL0"/>
<evidence type="ECO:0000313" key="2">
    <source>
        <dbReference type="Proteomes" id="UP000002035"/>
    </source>
</evidence>
<reference evidence="2" key="1">
    <citation type="journal article" date="2012" name="MBio">
        <title>Comparative genome analysis of Trichophyton rubrum and related dermatophytes reveals candidate genes involved in infection.</title>
        <authorList>
            <person name="Martinez D.A."/>
            <person name="Oliver B.G."/>
            <person name="Graeser Y."/>
            <person name="Goldberg J.M."/>
            <person name="Li W."/>
            <person name="Martinez-Rossi N.M."/>
            <person name="Monod M."/>
            <person name="Shelest E."/>
            <person name="Barton R.C."/>
            <person name="Birch E."/>
            <person name="Brakhage A.A."/>
            <person name="Chen Z."/>
            <person name="Gurr S.J."/>
            <person name="Heiman D."/>
            <person name="Heitman J."/>
            <person name="Kosti I."/>
            <person name="Rossi A."/>
            <person name="Saif S."/>
            <person name="Samalova M."/>
            <person name="Saunders C.W."/>
            <person name="Shea T."/>
            <person name="Summerbell R.C."/>
            <person name="Xu J."/>
            <person name="Young S."/>
            <person name="Zeng Q."/>
            <person name="Birren B.W."/>
            <person name="Cuomo C.A."/>
            <person name="White T.C."/>
        </authorList>
    </citation>
    <scope>NUCLEOTIDE SEQUENCE [LARGE SCALE GENOMIC DNA]</scope>
    <source>
        <strain evidence="2">ATCC MYA-4605 / CBS 113480</strain>
    </source>
</reference>
<dbReference type="OrthoDB" id="4187532at2759"/>
<sequence length="246" mass="28078">MTNRKDMGYGWFAKARFEAKKALEEEYRHPRAAAWTAYWEDVRNGTVKKQLYPILITKSGPFTSPQALQEIAGLPSPPEVISSVRLRDYEIVPPAEPREEDKVQYCVVENFFRIKNLTYGEWEDFRKACRTGALLDTTYPIIISSSGPFTSPEKIQEVLGLLELPEVKETTRTSLSVPVKTFESNEEKVQYCAIDLGYLGKIEEYSEGEDIVVWVQFEHRCAWLAHSVKSKVEDQNIKDDSGGEAN</sequence>
<dbReference type="Proteomes" id="UP000002035">
    <property type="component" value="Unassembled WGS sequence"/>
</dbReference>
<dbReference type="HOGENOM" id="CLU_1031307_0_0_1"/>
<dbReference type="EMBL" id="DS995706">
    <property type="protein sequence ID" value="EEQ33594.1"/>
    <property type="molecule type" value="Genomic_DNA"/>
</dbReference>
<accession>C5FUL0</accession>